<sequence>FFSRLCEEWGISYFFEHSDGAHRLILADANAAFRPSASSTYHVLKFRPDGNRIAEETIRSFSPAHRLTAGTYTSRDYDYMRPKADLTVRRSEPRPTAQNNQEMYEWRVDANYTQPQAGSQQTTNHPRAEGEFIALMRMQAMSSQGRRAHGSGPLRGMVPGCTFTLQQHPHAAANIEYIIVSTRLTIEDVAQATQSPGDPDAQQYRVDAEFEVHPAREQEFRPARNSPKPKIAGVVTAKVVGPEGQNLWVDALGRIKVQFAWDRLGHNDQNSSCWIRSAEMWAGNQLGSLHLPRIGQEVVIGFDGGDPDLPLCIGRVSNQMNQPPWQLPSQQALSGLRSRELMPGGGNSAAGRSNHLILDDTEQQIQAQLKSDHQHSQLSLGHITRIDGNAGRKDARGNGWELRSDGHGVARAAHGMLLTTEGRSQAHGHITDLGETAQRLTQAREQHASLADLAQQHQAQERSVDQSEVAQAIQAQNAAIQGAGGSSEAGRFPELAAPHLVLASPAGIETTTAQSTHIASGEHIALTSGKQLSLSVGKSLLASIAEKWSVFVHKLGIKLVAASGKVQIQAQSDDIELIAQKVVEIISTGDWIHLRAKQGIRLQGGHSELVIGGAEDGLVGRTPGAFHVWSAGPQTFGPMS</sequence>
<organism evidence="5 6">
    <name type="scientific">Paraherbaspirillum soli</name>
    <dbReference type="NCBI Taxonomy" id="631222"/>
    <lineage>
        <taxon>Bacteria</taxon>
        <taxon>Pseudomonadati</taxon>
        <taxon>Pseudomonadota</taxon>
        <taxon>Betaproteobacteria</taxon>
        <taxon>Burkholderiales</taxon>
        <taxon>Oxalobacteraceae</taxon>
        <taxon>Paraherbaspirillum</taxon>
    </lineage>
</organism>
<feature type="non-terminal residue" evidence="5">
    <location>
        <position position="640"/>
    </location>
</feature>
<dbReference type="InterPro" id="IPR028244">
    <property type="entry name" value="T6SS_Rhs_Vgr_dom"/>
</dbReference>
<comment type="similarity">
    <text evidence="1">Belongs to the VgrG protein family.</text>
</comment>
<keyword evidence="6" id="KW-1185">Reference proteome</keyword>
<dbReference type="Gene3D" id="4.10.220.110">
    <property type="match status" value="1"/>
</dbReference>
<dbReference type="InterPro" id="IPR006533">
    <property type="entry name" value="T6SS_Vgr_RhsGE"/>
</dbReference>
<dbReference type="Gene3D" id="3.55.50.10">
    <property type="entry name" value="Baseplate protein-like domains"/>
    <property type="match status" value="1"/>
</dbReference>
<dbReference type="Pfam" id="PF10106">
    <property type="entry name" value="DUF2345"/>
    <property type="match status" value="1"/>
</dbReference>
<feature type="domain" description="Gp5/Type VI secretion system Vgr protein OB-fold" evidence="2">
    <location>
        <begin position="250"/>
        <end position="314"/>
    </location>
</feature>
<feature type="non-terminal residue" evidence="5">
    <location>
        <position position="1"/>
    </location>
</feature>
<dbReference type="InterPro" id="IPR018769">
    <property type="entry name" value="VgrG2_DUF2345"/>
</dbReference>
<gene>
    <name evidence="5" type="ORF">ACFPM8_11645</name>
</gene>
<protein>
    <submittedName>
        <fullName evidence="5">Type VI secretion system Vgr family protein</fullName>
    </submittedName>
</protein>
<evidence type="ECO:0000313" key="5">
    <source>
        <dbReference type="EMBL" id="MFC5474607.1"/>
    </source>
</evidence>
<dbReference type="InterPro" id="IPR017847">
    <property type="entry name" value="T6SS_RhsGE_Vgr_subset"/>
</dbReference>
<evidence type="ECO:0000256" key="1">
    <source>
        <dbReference type="ARBA" id="ARBA00005558"/>
    </source>
</evidence>
<name>A0ABW0MCC6_9BURK</name>
<accession>A0ABW0MCC6</accession>
<dbReference type="InterPro" id="IPR037026">
    <property type="entry name" value="Vgr_OB-fold_dom_sf"/>
</dbReference>
<evidence type="ECO:0000259" key="3">
    <source>
        <dbReference type="Pfam" id="PF10106"/>
    </source>
</evidence>
<evidence type="ECO:0000313" key="6">
    <source>
        <dbReference type="Proteomes" id="UP001596045"/>
    </source>
</evidence>
<dbReference type="SUPFAM" id="SSF69349">
    <property type="entry name" value="Phage fibre proteins"/>
    <property type="match status" value="1"/>
</dbReference>
<dbReference type="Pfam" id="PF05954">
    <property type="entry name" value="Phage_GPD"/>
    <property type="match status" value="1"/>
</dbReference>
<dbReference type="EMBL" id="JBHSMT010000018">
    <property type="protein sequence ID" value="MFC5474607.1"/>
    <property type="molecule type" value="Genomic_DNA"/>
</dbReference>
<dbReference type="Pfam" id="PF04717">
    <property type="entry name" value="Phage_base_V"/>
    <property type="match status" value="1"/>
</dbReference>
<dbReference type="InterPro" id="IPR006531">
    <property type="entry name" value="Gp5/Vgr_OB"/>
</dbReference>
<dbReference type="Gene3D" id="2.30.110.50">
    <property type="match status" value="1"/>
</dbReference>
<reference evidence="6" key="1">
    <citation type="journal article" date="2019" name="Int. J. Syst. Evol. Microbiol.">
        <title>The Global Catalogue of Microorganisms (GCM) 10K type strain sequencing project: providing services to taxonomists for standard genome sequencing and annotation.</title>
        <authorList>
            <consortium name="The Broad Institute Genomics Platform"/>
            <consortium name="The Broad Institute Genome Sequencing Center for Infectious Disease"/>
            <person name="Wu L."/>
            <person name="Ma J."/>
        </authorList>
    </citation>
    <scope>NUCLEOTIDE SEQUENCE [LARGE SCALE GENOMIC DNA]</scope>
    <source>
        <strain evidence="6">JCM 17066</strain>
    </source>
</reference>
<dbReference type="Gene3D" id="2.40.50.230">
    <property type="entry name" value="Gp5 N-terminal domain"/>
    <property type="match status" value="1"/>
</dbReference>
<evidence type="ECO:0000259" key="4">
    <source>
        <dbReference type="Pfam" id="PF13296"/>
    </source>
</evidence>
<feature type="domain" description="Putative type VI secretion system Rhs element associated Vgr" evidence="4">
    <location>
        <begin position="350"/>
        <end position="454"/>
    </location>
</feature>
<dbReference type="Proteomes" id="UP001596045">
    <property type="component" value="Unassembled WGS sequence"/>
</dbReference>
<feature type="domain" description="DUF2345" evidence="3">
    <location>
        <begin position="489"/>
        <end position="638"/>
    </location>
</feature>
<dbReference type="RefSeq" id="WP_378997719.1">
    <property type="nucleotide sequence ID" value="NZ_JBHSMT010000018.1"/>
</dbReference>
<evidence type="ECO:0000259" key="2">
    <source>
        <dbReference type="Pfam" id="PF04717"/>
    </source>
</evidence>
<proteinExistence type="inferred from homology"/>
<dbReference type="NCBIfam" id="TIGR01646">
    <property type="entry name" value="vgr_GE"/>
    <property type="match status" value="1"/>
</dbReference>
<comment type="caution">
    <text evidence="5">The sequence shown here is derived from an EMBL/GenBank/DDBJ whole genome shotgun (WGS) entry which is preliminary data.</text>
</comment>
<dbReference type="SUPFAM" id="SSF69255">
    <property type="entry name" value="gp5 N-terminal domain-like"/>
    <property type="match status" value="1"/>
</dbReference>
<dbReference type="SUPFAM" id="SSF69279">
    <property type="entry name" value="Phage tail proteins"/>
    <property type="match status" value="2"/>
</dbReference>
<dbReference type="NCBIfam" id="TIGR03361">
    <property type="entry name" value="VI_Rhs_Vgr"/>
    <property type="match status" value="1"/>
</dbReference>
<dbReference type="Pfam" id="PF13296">
    <property type="entry name" value="T6SS_Vgr"/>
    <property type="match status" value="1"/>
</dbReference>